<organism evidence="2 3">
    <name type="scientific">Alienimonas chondri</name>
    <dbReference type="NCBI Taxonomy" id="2681879"/>
    <lineage>
        <taxon>Bacteria</taxon>
        <taxon>Pseudomonadati</taxon>
        <taxon>Planctomycetota</taxon>
        <taxon>Planctomycetia</taxon>
        <taxon>Planctomycetales</taxon>
        <taxon>Planctomycetaceae</taxon>
        <taxon>Alienimonas</taxon>
    </lineage>
</organism>
<feature type="region of interest" description="Disordered" evidence="1">
    <location>
        <begin position="1"/>
        <end position="35"/>
    </location>
</feature>
<sequence length="172" mass="19659">MDLADTRVSRPTPAVATPQDGSAPSAFKEAKKVPPEAWPQQLTILIDDLRQRGHAPVPDIRDSDAGETTSQNDLSRNTAFARHWRMPADQAMVDAHVRAFDLEPAEAGDHAVSKMFLNFPKDWPKPAARHMEWHAWHYNRDDSSRLMLWFILAYDREGGMLYFYHQNYDVTA</sequence>
<evidence type="ECO:0000256" key="1">
    <source>
        <dbReference type="SAM" id="MobiDB-lite"/>
    </source>
</evidence>
<comment type="caution">
    <text evidence="2">The sequence shown here is derived from an EMBL/GenBank/DDBJ whole genome shotgun (WGS) entry which is preliminary data.</text>
</comment>
<gene>
    <name evidence="2" type="ORF">LzC2_05730</name>
</gene>
<dbReference type="EMBL" id="WTPX01000010">
    <property type="protein sequence ID" value="NNJ24515.1"/>
    <property type="molecule type" value="Genomic_DNA"/>
</dbReference>
<reference evidence="2 3" key="1">
    <citation type="journal article" date="2020" name="Syst. Appl. Microbiol.">
        <title>Alienimonas chondri sp. nov., a novel planctomycete isolated from the biofilm of the red alga Chondrus crispus.</title>
        <authorList>
            <person name="Vitorino I."/>
            <person name="Albuquerque L."/>
            <person name="Wiegand S."/>
            <person name="Kallscheuer N."/>
            <person name="da Costa M.S."/>
            <person name="Lobo-da-Cunha A."/>
            <person name="Jogler C."/>
            <person name="Lage O.M."/>
        </authorList>
    </citation>
    <scope>NUCLEOTIDE SEQUENCE [LARGE SCALE GENOMIC DNA]</scope>
    <source>
        <strain evidence="2 3">LzC2</strain>
    </source>
</reference>
<feature type="region of interest" description="Disordered" evidence="1">
    <location>
        <begin position="54"/>
        <end position="73"/>
    </location>
</feature>
<evidence type="ECO:0000313" key="3">
    <source>
        <dbReference type="Proteomes" id="UP000609651"/>
    </source>
</evidence>
<dbReference type="Proteomes" id="UP000609651">
    <property type="component" value="Unassembled WGS sequence"/>
</dbReference>
<keyword evidence="3" id="KW-1185">Reference proteome</keyword>
<protein>
    <submittedName>
        <fullName evidence="2">Uncharacterized protein</fullName>
    </submittedName>
</protein>
<evidence type="ECO:0000313" key="2">
    <source>
        <dbReference type="EMBL" id="NNJ24515.1"/>
    </source>
</evidence>
<name>A0ABX1VAI5_9PLAN</name>
<accession>A0ABX1VAI5</accession>
<proteinExistence type="predicted"/>